<evidence type="ECO:0000256" key="1">
    <source>
        <dbReference type="ARBA" id="ARBA00022485"/>
    </source>
</evidence>
<dbReference type="InterPro" id="IPR017896">
    <property type="entry name" value="4Fe4S_Fe-S-bd"/>
</dbReference>
<dbReference type="PANTHER" id="PTHR43177:SF3">
    <property type="entry name" value="PROTEIN NRFC HOMOLOG"/>
    <property type="match status" value="1"/>
</dbReference>
<dbReference type="Gene3D" id="3.30.70.20">
    <property type="match status" value="2"/>
</dbReference>
<proteinExistence type="predicted"/>
<protein>
    <submittedName>
        <fullName evidence="6">Carboxypeptidase regulatory-like domain-containing protein</fullName>
    </submittedName>
</protein>
<keyword evidence="7" id="KW-1185">Reference proteome</keyword>
<keyword evidence="2" id="KW-0479">Metal-binding</keyword>
<evidence type="ECO:0000313" key="6">
    <source>
        <dbReference type="EMBL" id="MDJ1650333.1"/>
    </source>
</evidence>
<dbReference type="Proteomes" id="UP001232750">
    <property type="component" value="Unassembled WGS sequence"/>
</dbReference>
<dbReference type="SUPFAM" id="SSF49478">
    <property type="entry name" value="Cna protein B-type domain"/>
    <property type="match status" value="1"/>
</dbReference>
<evidence type="ECO:0000256" key="2">
    <source>
        <dbReference type="ARBA" id="ARBA00022723"/>
    </source>
</evidence>
<evidence type="ECO:0000313" key="7">
    <source>
        <dbReference type="Proteomes" id="UP001232750"/>
    </source>
</evidence>
<evidence type="ECO:0000256" key="4">
    <source>
        <dbReference type="ARBA" id="ARBA00023014"/>
    </source>
</evidence>
<keyword evidence="3" id="KW-0408">Iron</keyword>
<dbReference type="InterPro" id="IPR013783">
    <property type="entry name" value="Ig-like_fold"/>
</dbReference>
<dbReference type="PANTHER" id="PTHR43177">
    <property type="entry name" value="PROTEIN NRFC"/>
    <property type="match status" value="1"/>
</dbReference>
<keyword evidence="4" id="KW-0411">Iron-sulfur</keyword>
<dbReference type="PROSITE" id="PS51379">
    <property type="entry name" value="4FE4S_FER_2"/>
    <property type="match status" value="1"/>
</dbReference>
<feature type="domain" description="4Fe-4S ferredoxin-type" evidence="5">
    <location>
        <begin position="3"/>
        <end position="32"/>
    </location>
</feature>
<dbReference type="SUPFAM" id="SSF54862">
    <property type="entry name" value="4Fe-4S ferredoxins"/>
    <property type="match status" value="1"/>
</dbReference>
<dbReference type="Pfam" id="PF13247">
    <property type="entry name" value="Fer4_11"/>
    <property type="match status" value="1"/>
</dbReference>
<keyword evidence="1" id="KW-0004">4Fe-4S</keyword>
<dbReference type="Gene3D" id="2.60.40.10">
    <property type="entry name" value="Immunoglobulins"/>
    <property type="match status" value="1"/>
</dbReference>
<organism evidence="6 7">
    <name type="scientific">Gordonibacter faecis</name>
    <dbReference type="NCBI Taxonomy" id="3047475"/>
    <lineage>
        <taxon>Bacteria</taxon>
        <taxon>Bacillati</taxon>
        <taxon>Actinomycetota</taxon>
        <taxon>Coriobacteriia</taxon>
        <taxon>Eggerthellales</taxon>
        <taxon>Eggerthellaceae</taxon>
        <taxon>Gordonibacter</taxon>
    </lineage>
</organism>
<reference evidence="6 7" key="1">
    <citation type="submission" date="2023-05" db="EMBL/GenBank/DDBJ databases">
        <title>Gordonibacter KGMB12511T sp. nov., isolated from faeces of healthy Korean.</title>
        <authorList>
            <person name="Kim H.S."/>
            <person name="Kim J.-S."/>
            <person name="Suh M.K."/>
            <person name="Eom M.K."/>
            <person name="Do H.E."/>
            <person name="Lee J.-S."/>
        </authorList>
    </citation>
    <scope>NUCLEOTIDE SEQUENCE [LARGE SCALE GENOMIC DNA]</scope>
    <source>
        <strain evidence="6 7">KGMB12511</strain>
    </source>
</reference>
<accession>A0ABT7DLD2</accession>
<gene>
    <name evidence="6" type="ORF">QNJ86_05940</name>
</gene>
<dbReference type="InterPro" id="IPR050954">
    <property type="entry name" value="ET_IronSulfur_Cluster-Binding"/>
</dbReference>
<name>A0ABT7DLD2_9ACTN</name>
<dbReference type="RefSeq" id="WP_283831685.1">
    <property type="nucleotide sequence ID" value="NZ_JASJEU010000012.1"/>
</dbReference>
<evidence type="ECO:0000259" key="5">
    <source>
        <dbReference type="PROSITE" id="PS51379"/>
    </source>
</evidence>
<evidence type="ECO:0000256" key="3">
    <source>
        <dbReference type="ARBA" id="ARBA00023004"/>
    </source>
</evidence>
<dbReference type="EMBL" id="JASJEU010000012">
    <property type="protein sequence ID" value="MDJ1650333.1"/>
    <property type="molecule type" value="Genomic_DNA"/>
</dbReference>
<sequence length="269" mass="29557">MAKTFLIDIARCNGCRSCQVACKDEHCGADWAPYAAPQPDTGQFWIEVDEQVRGSVPKVKMAYTPHSCRHCADAPCLEAGRDGAVYRRDDGLVIIDPERARGQRAIVEACPFGAVFWNEALALPQKCTGCAHLLEDGWSEPRCVDACPTGALRWIDEEDAIAAGGEALGATDSCTPRTRYLNVPKRFVAGEAYDREADEELIGCTVTLLSDGTEVAKTTTDDFGDFWFHDVEPGLYRVRFEYPNYLPREVEADVRTEDRNIGGVALASA</sequence>
<dbReference type="Pfam" id="PF13620">
    <property type="entry name" value="CarboxypepD_reg"/>
    <property type="match status" value="1"/>
</dbReference>
<comment type="caution">
    <text evidence="6">The sequence shown here is derived from an EMBL/GenBank/DDBJ whole genome shotgun (WGS) entry which is preliminary data.</text>
</comment>